<feature type="domain" description="Sigma-54 factor interaction" evidence="6">
    <location>
        <begin position="96"/>
        <end position="330"/>
    </location>
</feature>
<keyword evidence="3" id="KW-0547">Nucleotide-binding</keyword>
<sequence length="889" mass="102228">MREGMGKEMKKTAKDQVGHFLENYQKSQSKVGFTTQEISDEMGLSRSVTSLYLNQLLQEKRVEKQAGKPVLWRAITEPVLPLEDGLSAQDDIFEHFIGASGSQKEAVEKCKSAVLYPPKGLNILITGNSGVGKSYFASLIHEFARQQQVIASNAPYYVLNCADYANNPELLSSALFGHVEGAFTGANHRKIGLLKEADGGYLFLDEVHRLSSENQEKLFTFMDTGKFRPLGENVEDTRSDVHFIFATTEDPKKVLLETFNRRVPVTVHLSNFEERPFYERLQLVEFLFLEEAHRIQRNLKIEPEVLNILCFHVFPGNIGKLRNNIQVSCAKAFKRTSQSDTLKIGLQELEIGRITRHIPSDKSLNKPIFLDFKKKYQVENANASFVVQTELHRLWQQIVDEYIKYKKIDFSRYVARLQDIDYRYFVRNNEALYGKKNQKILEEIQVEEIRKIIGERFGLPNSQQISAILGHFLRLNDLEDRLLLNVRQILFKEKSRSYHIATYFEKSLSGKMTKNLDSYICILAILLTEVVDESIELHGLILAHGKATATSIQEVVNQLCGNYVFDAIDMPIETTVQEISEEAIKLIKETDTSKGFILLVDMGSLNQLYTTINKYLDGDLLVINNLTTAIGLDIGLKMMSHASFKEISQSATDYEISARYYEGFAQSQNILISCMSGLGISERIQEIINRYLGQDITSLTLDYATLKELIAENDEHYFKETQFIITTTNLPKEFTIPLLNIYDIWDKEGAKRFYQLIKRWVNQEAYEKMMQELLHFFSLEGVGERLQFLNPTVVLEQVETILAKYENHYHLDLDGKVKLNLYMHIALLVERLILDREEADAIGDFGESSEEQEFLTISRKFFHQIESMYQVKVNQYEMSLLYELFKAVS</sequence>
<accession>A0A1H9TLJ0</accession>
<organism evidence="9 10">
    <name type="scientific">Isobaculum melis</name>
    <dbReference type="NCBI Taxonomy" id="142588"/>
    <lineage>
        <taxon>Bacteria</taxon>
        <taxon>Bacillati</taxon>
        <taxon>Bacillota</taxon>
        <taxon>Bacilli</taxon>
        <taxon>Lactobacillales</taxon>
        <taxon>Carnobacteriaceae</taxon>
        <taxon>Isobaculum</taxon>
    </lineage>
</organism>
<keyword evidence="2" id="KW-0808">Transferase</keyword>
<dbReference type="InterPro" id="IPR011608">
    <property type="entry name" value="PRD"/>
</dbReference>
<dbReference type="PROSITE" id="PS51372">
    <property type="entry name" value="PRD_2"/>
    <property type="match status" value="1"/>
</dbReference>
<dbReference type="InterPro" id="IPR036662">
    <property type="entry name" value="PTS_EIIA_man-typ_sf"/>
</dbReference>
<dbReference type="GO" id="GO:0016740">
    <property type="term" value="F:transferase activity"/>
    <property type="evidence" value="ECO:0007669"/>
    <property type="project" value="UniProtKB-KW"/>
</dbReference>
<dbReference type="PROSITE" id="PS50045">
    <property type="entry name" value="SIGMA54_INTERACT_4"/>
    <property type="match status" value="1"/>
</dbReference>
<dbReference type="InterPro" id="IPR036634">
    <property type="entry name" value="PRD_sf"/>
</dbReference>
<dbReference type="PROSITE" id="PS51096">
    <property type="entry name" value="PTS_EIIA_TYPE_4"/>
    <property type="match status" value="1"/>
</dbReference>
<proteinExistence type="predicted"/>
<dbReference type="OrthoDB" id="9771372at2"/>
<dbReference type="InterPro" id="IPR027417">
    <property type="entry name" value="P-loop_NTPase"/>
</dbReference>
<dbReference type="GO" id="GO:0009401">
    <property type="term" value="P:phosphoenolpyruvate-dependent sugar phosphotransferase system"/>
    <property type="evidence" value="ECO:0007669"/>
    <property type="project" value="InterPro"/>
</dbReference>
<dbReference type="Gene3D" id="3.40.50.300">
    <property type="entry name" value="P-loop containing nucleotide triphosphate hydrolases"/>
    <property type="match status" value="1"/>
</dbReference>
<dbReference type="InterPro" id="IPR003593">
    <property type="entry name" value="AAA+_ATPase"/>
</dbReference>
<evidence type="ECO:0000256" key="1">
    <source>
        <dbReference type="ARBA" id="ARBA00020887"/>
    </source>
</evidence>
<keyword evidence="10" id="KW-1185">Reference proteome</keyword>
<dbReference type="Pfam" id="PF00158">
    <property type="entry name" value="Sigma54_activat"/>
    <property type="match status" value="1"/>
</dbReference>
<dbReference type="SUPFAM" id="SSF52540">
    <property type="entry name" value="P-loop containing nucleoside triphosphate hydrolases"/>
    <property type="match status" value="1"/>
</dbReference>
<dbReference type="PANTHER" id="PTHR32071:SF38">
    <property type="entry name" value="PSP OPERON TRANSCRIPTIONAL ACTIVATOR"/>
    <property type="match status" value="1"/>
</dbReference>
<dbReference type="Proteomes" id="UP000198948">
    <property type="component" value="Unassembled WGS sequence"/>
</dbReference>
<dbReference type="Gene3D" id="1.10.10.10">
    <property type="entry name" value="Winged helix-like DNA-binding domain superfamily/Winged helix DNA-binding domain"/>
    <property type="match status" value="1"/>
</dbReference>
<dbReference type="GO" id="GO:0005524">
    <property type="term" value="F:ATP binding"/>
    <property type="evidence" value="ECO:0007669"/>
    <property type="project" value="UniProtKB-KW"/>
</dbReference>
<dbReference type="InterPro" id="IPR004701">
    <property type="entry name" value="PTS_EIIA_man-typ"/>
</dbReference>
<dbReference type="InterPro" id="IPR002078">
    <property type="entry name" value="Sigma_54_int"/>
</dbReference>
<dbReference type="Gene3D" id="1.10.1790.10">
    <property type="entry name" value="PRD domain"/>
    <property type="match status" value="1"/>
</dbReference>
<dbReference type="Pfam" id="PF00874">
    <property type="entry name" value="PRD"/>
    <property type="match status" value="1"/>
</dbReference>
<evidence type="ECO:0000313" key="10">
    <source>
        <dbReference type="Proteomes" id="UP000198948"/>
    </source>
</evidence>
<dbReference type="GO" id="GO:0003677">
    <property type="term" value="F:DNA binding"/>
    <property type="evidence" value="ECO:0007669"/>
    <property type="project" value="UniProtKB-KW"/>
</dbReference>
<dbReference type="STRING" id="142588.SAMN04488559_11470"/>
<evidence type="ECO:0000259" key="6">
    <source>
        <dbReference type="PROSITE" id="PS50045"/>
    </source>
</evidence>
<keyword evidence="5 9" id="KW-0238">DNA-binding</keyword>
<dbReference type="EMBL" id="FOHA01000014">
    <property type="protein sequence ID" value="SER98170.1"/>
    <property type="molecule type" value="Genomic_DNA"/>
</dbReference>
<dbReference type="Pfam" id="PF03610">
    <property type="entry name" value="EIIA-man"/>
    <property type="match status" value="1"/>
</dbReference>
<dbReference type="GO" id="GO:0006355">
    <property type="term" value="P:regulation of DNA-templated transcription"/>
    <property type="evidence" value="ECO:0007669"/>
    <property type="project" value="InterPro"/>
</dbReference>
<keyword evidence="4" id="KW-0067">ATP-binding</keyword>
<evidence type="ECO:0000259" key="7">
    <source>
        <dbReference type="PROSITE" id="PS51096"/>
    </source>
</evidence>
<evidence type="ECO:0000313" key="9">
    <source>
        <dbReference type="EMBL" id="SER98170.1"/>
    </source>
</evidence>
<name>A0A1H9TLJ0_9LACT</name>
<dbReference type="SUPFAM" id="SSF46785">
    <property type="entry name" value="Winged helix' DNA-binding domain"/>
    <property type="match status" value="1"/>
</dbReference>
<dbReference type="Gene3D" id="3.40.50.510">
    <property type="entry name" value="Phosphotransferase system, mannose-type IIA component"/>
    <property type="match status" value="1"/>
</dbReference>
<feature type="domain" description="PRD" evidence="8">
    <location>
        <begin position="789"/>
        <end position="889"/>
    </location>
</feature>
<evidence type="ECO:0000256" key="5">
    <source>
        <dbReference type="ARBA" id="ARBA00023125"/>
    </source>
</evidence>
<dbReference type="SUPFAM" id="SSF53062">
    <property type="entry name" value="PTS system fructose IIA component-like"/>
    <property type="match status" value="1"/>
</dbReference>
<dbReference type="CDD" id="cd00009">
    <property type="entry name" value="AAA"/>
    <property type="match status" value="1"/>
</dbReference>
<gene>
    <name evidence="9" type="ORF">SAMN04488559_11470</name>
</gene>
<evidence type="ECO:0000256" key="2">
    <source>
        <dbReference type="ARBA" id="ARBA00022679"/>
    </source>
</evidence>
<protein>
    <recommendedName>
        <fullName evidence="1">DNA translocase FtsK</fullName>
    </recommendedName>
</protein>
<dbReference type="SMART" id="SM00382">
    <property type="entry name" value="AAA"/>
    <property type="match status" value="1"/>
</dbReference>
<dbReference type="InterPro" id="IPR036388">
    <property type="entry name" value="WH-like_DNA-bd_sf"/>
</dbReference>
<feature type="domain" description="PTS EIIA type-4" evidence="7">
    <location>
        <begin position="536"/>
        <end position="664"/>
    </location>
</feature>
<evidence type="ECO:0000259" key="8">
    <source>
        <dbReference type="PROSITE" id="PS51372"/>
    </source>
</evidence>
<reference evidence="9 10" key="1">
    <citation type="submission" date="2016-10" db="EMBL/GenBank/DDBJ databases">
        <authorList>
            <person name="de Groot N.N."/>
        </authorList>
    </citation>
    <scope>NUCLEOTIDE SEQUENCE [LARGE SCALE GENOMIC DNA]</scope>
    <source>
        <strain evidence="9 10">DSM 13760</strain>
    </source>
</reference>
<evidence type="ECO:0000256" key="3">
    <source>
        <dbReference type="ARBA" id="ARBA00022741"/>
    </source>
</evidence>
<dbReference type="InterPro" id="IPR036390">
    <property type="entry name" value="WH_DNA-bd_sf"/>
</dbReference>
<dbReference type="Gene3D" id="3.40.50.2300">
    <property type="match status" value="1"/>
</dbReference>
<dbReference type="GO" id="GO:0016020">
    <property type="term" value="C:membrane"/>
    <property type="evidence" value="ECO:0007669"/>
    <property type="project" value="InterPro"/>
</dbReference>
<dbReference type="SUPFAM" id="SSF63520">
    <property type="entry name" value="PTS-regulatory domain, PRD"/>
    <property type="match status" value="1"/>
</dbReference>
<dbReference type="AlphaFoldDB" id="A0A1H9TLJ0"/>
<dbReference type="PANTHER" id="PTHR32071">
    <property type="entry name" value="TRANSCRIPTIONAL REGULATORY PROTEIN"/>
    <property type="match status" value="1"/>
</dbReference>
<evidence type="ECO:0000256" key="4">
    <source>
        <dbReference type="ARBA" id="ARBA00022840"/>
    </source>
</evidence>